<evidence type="ECO:0000256" key="3">
    <source>
        <dbReference type="SAM" id="MobiDB-lite"/>
    </source>
</evidence>
<dbReference type="GeneTree" id="ENSGT00940000156494"/>
<dbReference type="Pfam" id="PF25625">
    <property type="entry name" value="PH_NISCH_C"/>
    <property type="match status" value="1"/>
</dbReference>
<dbReference type="SUPFAM" id="SSF52075">
    <property type="entry name" value="Outer arm dynein light chain 1"/>
    <property type="match status" value="1"/>
</dbReference>
<dbReference type="SMART" id="SM00312">
    <property type="entry name" value="PX"/>
    <property type="match status" value="1"/>
</dbReference>
<dbReference type="Gene3D" id="3.80.10.10">
    <property type="entry name" value="Ribonuclease Inhibitor"/>
    <property type="match status" value="2"/>
</dbReference>
<dbReference type="InterPro" id="IPR001683">
    <property type="entry name" value="PX_dom"/>
</dbReference>
<evidence type="ECO:0000259" key="4">
    <source>
        <dbReference type="PROSITE" id="PS50195"/>
    </source>
</evidence>
<feature type="compositionally biased region" description="Low complexity" evidence="3">
    <location>
        <begin position="543"/>
        <end position="561"/>
    </location>
</feature>
<dbReference type="SMART" id="SM00365">
    <property type="entry name" value="LRR_SD22"/>
    <property type="match status" value="5"/>
</dbReference>
<evidence type="ECO:0000313" key="5">
    <source>
        <dbReference type="Ensembl" id="ENSGMOP00000034249.1"/>
    </source>
</evidence>
<evidence type="ECO:0000313" key="6">
    <source>
        <dbReference type="Proteomes" id="UP000694546"/>
    </source>
</evidence>
<dbReference type="PROSITE" id="PS51450">
    <property type="entry name" value="LRR"/>
    <property type="match status" value="4"/>
</dbReference>
<dbReference type="AlphaFoldDB" id="A0A8C5AML1"/>
<dbReference type="PANTHER" id="PTHR15454:SF35">
    <property type="entry name" value="NISCHARIN"/>
    <property type="match status" value="1"/>
</dbReference>
<protein>
    <submittedName>
        <fullName evidence="5">Nischarin</fullName>
    </submittedName>
</protein>
<dbReference type="InterPro" id="IPR003591">
    <property type="entry name" value="Leu-rich_rpt_typical-subtyp"/>
</dbReference>
<dbReference type="InterPro" id="IPR001611">
    <property type="entry name" value="Leu-rich_rpt"/>
</dbReference>
<feature type="domain" description="PX" evidence="4">
    <location>
        <begin position="11"/>
        <end position="123"/>
    </location>
</feature>
<proteinExistence type="predicted"/>
<reference evidence="5" key="2">
    <citation type="submission" date="2025-09" db="UniProtKB">
        <authorList>
            <consortium name="Ensembl"/>
        </authorList>
    </citation>
    <scope>IDENTIFICATION</scope>
</reference>
<dbReference type="SMART" id="SM00369">
    <property type="entry name" value="LRR_TYP"/>
    <property type="match status" value="5"/>
</dbReference>
<dbReference type="PROSITE" id="PS50195">
    <property type="entry name" value="PX"/>
    <property type="match status" value="1"/>
</dbReference>
<accession>A0A8C5AML1</accession>
<dbReference type="Proteomes" id="UP000694546">
    <property type="component" value="Chromosome 13"/>
</dbReference>
<dbReference type="InterPro" id="IPR036871">
    <property type="entry name" value="PX_dom_sf"/>
</dbReference>
<sequence length="985" mass="109418">ETEGQMEAAGASEERRRSVCILGSELVENYTVYVIQVTDGAHRWTVKHRYSDFHELHEKLSADWQVDKQLLPPKKMLGKNSPGLVERRRRELEVYLQTLFLRLLSSATPPPLASFLHFDLYERSGVAAALAEALFHRGEDLLAGGQVYCLRPLQLHSVWEQLHLSTPSGPELHTHLAHILDFTCRLRYLKIQGTQGPIGTSNIQESSLTFDLSIFKSLLHVSECSSQQIQGLPSLRRTLVTCSVHHTTPSMMAILAPEASEFPQWEAESAEGAGPGSHVTAVIPLWSKLTTLDLSHNTITEIDASVKLVPEVEFLDLSHNQLQSVDHLQYLYNLIHLDLSYNSLEVLQSAHTRLGNIQTLNLAGNRLETLSGLNKLYSLVNLDLSHNLIAQLQEVRSVAGLPCLERLSLTHNPLCCSPDYRTRTLALFWDRAAEVQPCLLTPYLLTPYLLTPYLLTPKSSNPTSSLHTYSCTTSSLPTSARPTSSLPTSSLFTSSLPTSSLPTSLHCIPYLLNPYLLKRYLLTPYLLIPDLLTPYLLPPHTLPPSSSHPSSSHSTSPTLSPSPLPSLRLSCSSPVFRCAWTARPPLTITEPLLPPTPLPASSELQRLTEENQPPAHLLAGLSPGQALLAGLPGPALQTLFKSCIAQWEGEEVRQVLWLSVIFYISPETEVTSCLLLSNKAIYFLLEDSASSLSLSSGEMRLSNWSKPHILSDLLSVNVGLFDQYFRLIGSACQVVCCVSRDSYGTSHFLKELMSALSLDRTRPDPEPVEQDFYTQFTSTTSGKMQNYELVHSSRVRFIYPNEDEMGDLTFIVADRKSPASSFNILLYLLVTGHAYQDHGSTPAPWLHPRTLVLTASHIFLLDEDYVSYPLPDFAKEPPCRERYQVREARRIRDVERVLLGYQTYPQALTLVLDELPGPDLLPPLHVDHFSRGEGPSPGGGAGGGAQEVTWCIFVPAADSRERLVALLARQWEALCSRELPLELTG</sequence>
<dbReference type="InterPro" id="IPR032675">
    <property type="entry name" value="LRR_dom_sf"/>
</dbReference>
<organism evidence="5 6">
    <name type="scientific">Gadus morhua</name>
    <name type="common">Atlantic cod</name>
    <dbReference type="NCBI Taxonomy" id="8049"/>
    <lineage>
        <taxon>Eukaryota</taxon>
        <taxon>Metazoa</taxon>
        <taxon>Chordata</taxon>
        <taxon>Craniata</taxon>
        <taxon>Vertebrata</taxon>
        <taxon>Euteleostomi</taxon>
        <taxon>Actinopterygii</taxon>
        <taxon>Neopterygii</taxon>
        <taxon>Teleostei</taxon>
        <taxon>Neoteleostei</taxon>
        <taxon>Acanthomorphata</taxon>
        <taxon>Zeiogadaria</taxon>
        <taxon>Gadariae</taxon>
        <taxon>Gadiformes</taxon>
        <taxon>Gadoidei</taxon>
        <taxon>Gadidae</taxon>
        <taxon>Gadus</taxon>
    </lineage>
</organism>
<keyword evidence="2" id="KW-0677">Repeat</keyword>
<reference evidence="5" key="1">
    <citation type="submission" date="2025-08" db="UniProtKB">
        <authorList>
            <consortium name="Ensembl"/>
        </authorList>
    </citation>
    <scope>IDENTIFICATION</scope>
</reference>
<gene>
    <name evidence="5" type="primary">nisch</name>
</gene>
<dbReference type="InterPro" id="IPR057714">
    <property type="entry name" value="PH_NISCH_C"/>
</dbReference>
<dbReference type="GO" id="GO:0005737">
    <property type="term" value="C:cytoplasm"/>
    <property type="evidence" value="ECO:0007669"/>
    <property type="project" value="TreeGrafter"/>
</dbReference>
<dbReference type="GO" id="GO:0035091">
    <property type="term" value="F:phosphatidylinositol binding"/>
    <property type="evidence" value="ECO:0007669"/>
    <property type="project" value="InterPro"/>
</dbReference>
<dbReference type="PANTHER" id="PTHR15454">
    <property type="entry name" value="NISCHARIN RELATED"/>
    <property type="match status" value="1"/>
</dbReference>
<feature type="region of interest" description="Disordered" evidence="3">
    <location>
        <begin position="542"/>
        <end position="561"/>
    </location>
</feature>
<dbReference type="Pfam" id="PF00787">
    <property type="entry name" value="PX"/>
    <property type="match status" value="1"/>
</dbReference>
<evidence type="ECO:0000256" key="2">
    <source>
        <dbReference type="ARBA" id="ARBA00022737"/>
    </source>
</evidence>
<keyword evidence="6" id="KW-1185">Reference proteome</keyword>
<dbReference type="SUPFAM" id="SSF64268">
    <property type="entry name" value="PX domain"/>
    <property type="match status" value="1"/>
</dbReference>
<evidence type="ECO:0000256" key="1">
    <source>
        <dbReference type="ARBA" id="ARBA00022614"/>
    </source>
</evidence>
<keyword evidence="1" id="KW-0433">Leucine-rich repeat</keyword>
<name>A0A8C5AML1_GADMO</name>
<dbReference type="Ensembl" id="ENSGMOT00000062049.1">
    <property type="protein sequence ID" value="ENSGMOP00000034249.1"/>
    <property type="gene ID" value="ENSGMOG00000003352.2"/>
</dbReference>
<dbReference type="Gene3D" id="3.30.1520.10">
    <property type="entry name" value="Phox-like domain"/>
    <property type="match status" value="1"/>
</dbReference>